<reference evidence="2" key="2">
    <citation type="submission" date="2015-01" db="EMBL/GenBank/DDBJ databases">
        <title>Evolutionary Origins and Diversification of the Mycorrhizal Mutualists.</title>
        <authorList>
            <consortium name="DOE Joint Genome Institute"/>
            <consortium name="Mycorrhizal Genomics Consortium"/>
            <person name="Kohler A."/>
            <person name="Kuo A."/>
            <person name="Nagy L.G."/>
            <person name="Floudas D."/>
            <person name="Copeland A."/>
            <person name="Barry K.W."/>
            <person name="Cichocki N."/>
            <person name="Veneault-Fourrey C."/>
            <person name="LaButti K."/>
            <person name="Lindquist E.A."/>
            <person name="Lipzen A."/>
            <person name="Lundell T."/>
            <person name="Morin E."/>
            <person name="Murat C."/>
            <person name="Riley R."/>
            <person name="Ohm R."/>
            <person name="Sun H."/>
            <person name="Tunlid A."/>
            <person name="Henrissat B."/>
            <person name="Grigoriev I.V."/>
            <person name="Hibbett D.S."/>
            <person name="Martin F."/>
        </authorList>
    </citation>
    <scope>NUCLEOTIDE SEQUENCE [LARGE SCALE GENOMIC DNA]</scope>
    <source>
        <strain evidence="2">Marx 270</strain>
    </source>
</reference>
<accession>A0A0C3IGI0</accession>
<dbReference type="AlphaFoldDB" id="A0A0C3IGI0"/>
<sequence length="111" mass="12163">MSKSVPFTHPIMLKNMDNTGATVKALFDDGAMTGAMALSTFNMIKHELKGWQPLSQALCMANRAVILSEATWMGMINIEGMEVTGTFEVFDSAGGWVFLFRKPLLQAFKAA</sequence>
<proteinExistence type="predicted"/>
<dbReference type="EMBL" id="KN832052">
    <property type="protein sequence ID" value="KIN96157.1"/>
    <property type="molecule type" value="Genomic_DNA"/>
</dbReference>
<evidence type="ECO:0008006" key="3">
    <source>
        <dbReference type="Google" id="ProtNLM"/>
    </source>
</evidence>
<name>A0A0C3IGI0_PISTI</name>
<evidence type="ECO:0000313" key="1">
    <source>
        <dbReference type="EMBL" id="KIN96157.1"/>
    </source>
</evidence>
<dbReference type="OrthoDB" id="3262237at2759"/>
<dbReference type="HOGENOM" id="CLU_097628_1_1_1"/>
<gene>
    <name evidence="1" type="ORF">M404DRAFT_33567</name>
</gene>
<organism evidence="1 2">
    <name type="scientific">Pisolithus tinctorius Marx 270</name>
    <dbReference type="NCBI Taxonomy" id="870435"/>
    <lineage>
        <taxon>Eukaryota</taxon>
        <taxon>Fungi</taxon>
        <taxon>Dikarya</taxon>
        <taxon>Basidiomycota</taxon>
        <taxon>Agaricomycotina</taxon>
        <taxon>Agaricomycetes</taxon>
        <taxon>Agaricomycetidae</taxon>
        <taxon>Boletales</taxon>
        <taxon>Sclerodermatineae</taxon>
        <taxon>Pisolithaceae</taxon>
        <taxon>Pisolithus</taxon>
    </lineage>
</organism>
<reference evidence="1 2" key="1">
    <citation type="submission" date="2014-04" db="EMBL/GenBank/DDBJ databases">
        <authorList>
            <consortium name="DOE Joint Genome Institute"/>
            <person name="Kuo A."/>
            <person name="Kohler A."/>
            <person name="Costa M.D."/>
            <person name="Nagy L.G."/>
            <person name="Floudas D."/>
            <person name="Copeland A."/>
            <person name="Barry K.W."/>
            <person name="Cichocki N."/>
            <person name="Veneault-Fourrey C."/>
            <person name="LaButti K."/>
            <person name="Lindquist E.A."/>
            <person name="Lipzen A."/>
            <person name="Lundell T."/>
            <person name="Morin E."/>
            <person name="Murat C."/>
            <person name="Sun H."/>
            <person name="Tunlid A."/>
            <person name="Henrissat B."/>
            <person name="Grigoriev I.V."/>
            <person name="Hibbett D.S."/>
            <person name="Martin F."/>
            <person name="Nordberg H.P."/>
            <person name="Cantor M.N."/>
            <person name="Hua S.X."/>
        </authorList>
    </citation>
    <scope>NUCLEOTIDE SEQUENCE [LARGE SCALE GENOMIC DNA]</scope>
    <source>
        <strain evidence="1 2">Marx 270</strain>
    </source>
</reference>
<dbReference type="InParanoid" id="A0A0C3IGI0"/>
<protein>
    <recommendedName>
        <fullName evidence="3">Aspartic peptidase DDI1-type domain-containing protein</fullName>
    </recommendedName>
</protein>
<evidence type="ECO:0000313" key="2">
    <source>
        <dbReference type="Proteomes" id="UP000054217"/>
    </source>
</evidence>
<dbReference type="Proteomes" id="UP000054217">
    <property type="component" value="Unassembled WGS sequence"/>
</dbReference>
<keyword evidence="2" id="KW-1185">Reference proteome</keyword>